<proteinExistence type="predicted"/>
<accession>A0A0A9FKG0</accession>
<name>A0A0A9FKG0_ARUDO</name>
<reference evidence="1" key="2">
    <citation type="journal article" date="2015" name="Data Brief">
        <title>Shoot transcriptome of the giant reed, Arundo donax.</title>
        <authorList>
            <person name="Barrero R.A."/>
            <person name="Guerrero F.D."/>
            <person name="Moolhuijzen P."/>
            <person name="Goolsby J.A."/>
            <person name="Tidwell J."/>
            <person name="Bellgard S.E."/>
            <person name="Bellgard M.I."/>
        </authorList>
    </citation>
    <scope>NUCLEOTIDE SEQUENCE</scope>
    <source>
        <tissue evidence="1">Shoot tissue taken approximately 20 cm above the soil surface</tissue>
    </source>
</reference>
<dbReference type="EMBL" id="GBRH01186192">
    <property type="protein sequence ID" value="JAE11704.1"/>
    <property type="molecule type" value="Transcribed_RNA"/>
</dbReference>
<evidence type="ECO:0000313" key="1">
    <source>
        <dbReference type="EMBL" id="JAE11704.1"/>
    </source>
</evidence>
<organism evidence="1">
    <name type="scientific">Arundo donax</name>
    <name type="common">Giant reed</name>
    <name type="synonym">Donax arundinaceus</name>
    <dbReference type="NCBI Taxonomy" id="35708"/>
    <lineage>
        <taxon>Eukaryota</taxon>
        <taxon>Viridiplantae</taxon>
        <taxon>Streptophyta</taxon>
        <taxon>Embryophyta</taxon>
        <taxon>Tracheophyta</taxon>
        <taxon>Spermatophyta</taxon>
        <taxon>Magnoliopsida</taxon>
        <taxon>Liliopsida</taxon>
        <taxon>Poales</taxon>
        <taxon>Poaceae</taxon>
        <taxon>PACMAD clade</taxon>
        <taxon>Arundinoideae</taxon>
        <taxon>Arundineae</taxon>
        <taxon>Arundo</taxon>
    </lineage>
</organism>
<reference evidence="1" key="1">
    <citation type="submission" date="2014-09" db="EMBL/GenBank/DDBJ databases">
        <authorList>
            <person name="Magalhaes I.L.F."/>
            <person name="Oliveira U."/>
            <person name="Santos F.R."/>
            <person name="Vidigal T.H.D.A."/>
            <person name="Brescovit A.D."/>
            <person name="Santos A.J."/>
        </authorList>
    </citation>
    <scope>NUCLEOTIDE SEQUENCE</scope>
    <source>
        <tissue evidence="1">Shoot tissue taken approximately 20 cm above the soil surface</tissue>
    </source>
</reference>
<dbReference type="AlphaFoldDB" id="A0A0A9FKG0"/>
<sequence length="25" mass="2868">MKTAKLHLSNHEDAILDSMLTHFSQ</sequence>
<protein>
    <submittedName>
        <fullName evidence="1">Uncharacterized protein</fullName>
    </submittedName>
</protein>